<dbReference type="PANTHER" id="PTHR12991:SF10">
    <property type="entry name" value="GATOR COMPLEX PROTEIN NPRL2"/>
    <property type="match status" value="1"/>
</dbReference>
<dbReference type="OrthoDB" id="338854at2759"/>
<comment type="similarity">
    <text evidence="1">Belongs to the NPR2 family.</text>
</comment>
<keyword evidence="4" id="KW-1185">Reference proteome</keyword>
<dbReference type="GO" id="GO:1904262">
    <property type="term" value="P:negative regulation of TORC1 signaling"/>
    <property type="evidence" value="ECO:0007669"/>
    <property type="project" value="TreeGrafter"/>
</dbReference>
<dbReference type="GO" id="GO:0005096">
    <property type="term" value="F:GTPase activator activity"/>
    <property type="evidence" value="ECO:0007669"/>
    <property type="project" value="TreeGrafter"/>
</dbReference>
<feature type="region of interest" description="Disordered" evidence="2">
    <location>
        <begin position="516"/>
        <end position="546"/>
    </location>
</feature>
<dbReference type="PANTHER" id="PTHR12991">
    <property type="entry name" value="NITROGEN PERMEASE REGULATOR 2/TUMOR SUPPRESSOR CANDIDATE 4"/>
    <property type="match status" value="1"/>
</dbReference>
<feature type="compositionally biased region" description="Polar residues" evidence="2">
    <location>
        <begin position="77"/>
        <end position="100"/>
    </location>
</feature>
<dbReference type="GO" id="GO:1990130">
    <property type="term" value="C:GATOR1 complex"/>
    <property type="evidence" value="ECO:0007669"/>
    <property type="project" value="TreeGrafter"/>
</dbReference>
<evidence type="ECO:0000256" key="1">
    <source>
        <dbReference type="ARBA" id="ARBA00008433"/>
    </source>
</evidence>
<feature type="region of interest" description="Disordered" evidence="2">
    <location>
        <begin position="454"/>
        <end position="502"/>
    </location>
</feature>
<gene>
    <name evidence="3" type="ORF">M408DRAFT_282581</name>
</gene>
<feature type="region of interest" description="Disordered" evidence="2">
    <location>
        <begin position="43"/>
        <end position="100"/>
    </location>
</feature>
<feature type="compositionally biased region" description="Polar residues" evidence="2">
    <location>
        <begin position="489"/>
        <end position="498"/>
    </location>
</feature>
<dbReference type="AlphaFoldDB" id="A0A0C3ARK3"/>
<feature type="compositionally biased region" description="Basic and acidic residues" evidence="2">
    <location>
        <begin position="54"/>
        <end position="74"/>
    </location>
</feature>
<evidence type="ECO:0000313" key="3">
    <source>
        <dbReference type="EMBL" id="KIM22659.1"/>
    </source>
</evidence>
<dbReference type="STRING" id="933852.A0A0C3ARK3"/>
<sequence>MHISSVFFAIFDENQGPRIVYQVPENLITTPPPRTRAETIIAASTQPNGSDPSAKGEDVPQENGIHDAADDVRPGPKQNSLSKSTASKISTSYANNNPQSSSVNARSALFEWQLVSQFVIPRPDICGRLTVSTTKKHRIVGYPVIIRDNDRYERGTFQFNVCFVFAKDMDYGKEAGISCYEPIVRKIARVLTASEIDQSFLSSEKTQPRMYPILEQLFADLNSFSETSIRIDEYNSLELRIFPHYPNPPPVNAWDVPVPLIDIANRMEVNWDLTMRKVVPFINGIDHVKKIAQKAEADITLVKECMSQVMMYQCVVMTDIFQFSNIYTLCRPTMWLFTDPAVTEECGPYVHKGTGSPLPWPRLAWLYARLKPPMTVGTWISDYEVDVERIDVRRFISFGVIKGFLRRVHHWPILLKDDSKPYVAASTSKQRNKSMTLPLQLHSNRLIEREATIQTRHSSTPSDPPPGLGSSAPALETPQETLEPPSMSRPITSPSAAPNDNVRAISGIGSYFASSSIPREPIEKEPKVMPKTNGTGPGLTSSSYVPPSVLKSRMGMGMSSYDSTGNEEEDPHAVSLPIAQELAGQAYTQGQAVAKMKGVSGNGGLTVEVPPELSELLDGTHHSDELCVHFGQSWNVLSATLGVIGGGTGDDGDLGRVVILYR</sequence>
<proteinExistence type="inferred from homology"/>
<dbReference type="GO" id="GO:0005774">
    <property type="term" value="C:vacuolar membrane"/>
    <property type="evidence" value="ECO:0007669"/>
    <property type="project" value="TreeGrafter"/>
</dbReference>
<dbReference type="EMBL" id="KN824351">
    <property type="protein sequence ID" value="KIM22659.1"/>
    <property type="molecule type" value="Genomic_DNA"/>
</dbReference>
<dbReference type="HOGENOM" id="CLU_014995_3_1_1"/>
<feature type="compositionally biased region" description="Polar residues" evidence="2">
    <location>
        <begin position="532"/>
        <end position="545"/>
    </location>
</feature>
<dbReference type="Proteomes" id="UP000054097">
    <property type="component" value="Unassembled WGS sequence"/>
</dbReference>
<evidence type="ECO:0000313" key="4">
    <source>
        <dbReference type="Proteomes" id="UP000054097"/>
    </source>
</evidence>
<reference evidence="4" key="2">
    <citation type="submission" date="2015-01" db="EMBL/GenBank/DDBJ databases">
        <title>Evolutionary Origins and Diversification of the Mycorrhizal Mutualists.</title>
        <authorList>
            <consortium name="DOE Joint Genome Institute"/>
            <consortium name="Mycorrhizal Genomics Consortium"/>
            <person name="Kohler A."/>
            <person name="Kuo A."/>
            <person name="Nagy L.G."/>
            <person name="Floudas D."/>
            <person name="Copeland A."/>
            <person name="Barry K.W."/>
            <person name="Cichocki N."/>
            <person name="Veneault-Fourrey C."/>
            <person name="LaButti K."/>
            <person name="Lindquist E.A."/>
            <person name="Lipzen A."/>
            <person name="Lundell T."/>
            <person name="Morin E."/>
            <person name="Murat C."/>
            <person name="Riley R."/>
            <person name="Ohm R."/>
            <person name="Sun H."/>
            <person name="Tunlid A."/>
            <person name="Henrissat B."/>
            <person name="Grigoriev I.V."/>
            <person name="Hibbett D.S."/>
            <person name="Martin F."/>
        </authorList>
    </citation>
    <scope>NUCLEOTIDE SEQUENCE [LARGE SCALE GENOMIC DNA]</scope>
    <source>
        <strain evidence="4">MAFF 305830</strain>
    </source>
</reference>
<accession>A0A0C3ARK3</accession>
<reference evidence="3 4" key="1">
    <citation type="submission" date="2014-04" db="EMBL/GenBank/DDBJ databases">
        <authorList>
            <consortium name="DOE Joint Genome Institute"/>
            <person name="Kuo A."/>
            <person name="Zuccaro A."/>
            <person name="Kohler A."/>
            <person name="Nagy L.G."/>
            <person name="Floudas D."/>
            <person name="Copeland A."/>
            <person name="Barry K.W."/>
            <person name="Cichocki N."/>
            <person name="Veneault-Fourrey C."/>
            <person name="LaButti K."/>
            <person name="Lindquist E.A."/>
            <person name="Lipzen A."/>
            <person name="Lundell T."/>
            <person name="Morin E."/>
            <person name="Murat C."/>
            <person name="Sun H."/>
            <person name="Tunlid A."/>
            <person name="Henrissat B."/>
            <person name="Grigoriev I.V."/>
            <person name="Hibbett D.S."/>
            <person name="Martin F."/>
            <person name="Nordberg H.P."/>
            <person name="Cantor M.N."/>
            <person name="Hua S.X."/>
        </authorList>
    </citation>
    <scope>NUCLEOTIDE SEQUENCE [LARGE SCALE GENOMIC DNA]</scope>
    <source>
        <strain evidence="3 4">MAFF 305830</strain>
    </source>
</reference>
<protein>
    <recommendedName>
        <fullName evidence="5">Nitrogen permease regulator 2</fullName>
    </recommendedName>
</protein>
<evidence type="ECO:0000256" key="2">
    <source>
        <dbReference type="SAM" id="MobiDB-lite"/>
    </source>
</evidence>
<dbReference type="InterPro" id="IPR009348">
    <property type="entry name" value="NPR2-like"/>
</dbReference>
<organism evidence="3 4">
    <name type="scientific">Serendipita vermifera MAFF 305830</name>
    <dbReference type="NCBI Taxonomy" id="933852"/>
    <lineage>
        <taxon>Eukaryota</taxon>
        <taxon>Fungi</taxon>
        <taxon>Dikarya</taxon>
        <taxon>Basidiomycota</taxon>
        <taxon>Agaricomycotina</taxon>
        <taxon>Agaricomycetes</taxon>
        <taxon>Sebacinales</taxon>
        <taxon>Serendipitaceae</taxon>
        <taxon>Serendipita</taxon>
    </lineage>
</organism>
<evidence type="ECO:0008006" key="5">
    <source>
        <dbReference type="Google" id="ProtNLM"/>
    </source>
</evidence>
<dbReference type="Pfam" id="PF06218">
    <property type="entry name" value="NPR2"/>
    <property type="match status" value="2"/>
</dbReference>
<dbReference type="GO" id="GO:0010508">
    <property type="term" value="P:positive regulation of autophagy"/>
    <property type="evidence" value="ECO:0007669"/>
    <property type="project" value="TreeGrafter"/>
</dbReference>
<name>A0A0C3ARK3_SERVB</name>